<evidence type="ECO:0000313" key="2">
    <source>
        <dbReference type="Proteomes" id="UP000190460"/>
    </source>
</evidence>
<reference evidence="1 2" key="1">
    <citation type="submission" date="2017-02" db="EMBL/GenBank/DDBJ databases">
        <authorList>
            <person name="Peterson S.W."/>
        </authorList>
    </citation>
    <scope>NUCLEOTIDE SEQUENCE [LARGE SCALE GENOMIC DNA]</scope>
    <source>
        <strain evidence="1 2">ATCC 49788</strain>
    </source>
</reference>
<accession>A0A1T4VUX9</accession>
<name>A0A1T4VUX9_9GAMM</name>
<organism evidence="1 2">
    <name type="scientific">Thiothrix eikelboomii</name>
    <dbReference type="NCBI Taxonomy" id="92487"/>
    <lineage>
        <taxon>Bacteria</taxon>
        <taxon>Pseudomonadati</taxon>
        <taxon>Pseudomonadota</taxon>
        <taxon>Gammaproteobacteria</taxon>
        <taxon>Thiotrichales</taxon>
        <taxon>Thiotrichaceae</taxon>
        <taxon>Thiothrix</taxon>
    </lineage>
</organism>
<evidence type="ECO:0000313" key="1">
    <source>
        <dbReference type="EMBL" id="SKA68757.1"/>
    </source>
</evidence>
<protein>
    <submittedName>
        <fullName evidence="1">ParD-like antitoxin of type II toxin-antitoxin system</fullName>
    </submittedName>
</protein>
<dbReference type="AlphaFoldDB" id="A0A1T4VUX9"/>
<proteinExistence type="predicted"/>
<dbReference type="EMBL" id="FUYB01000001">
    <property type="protein sequence ID" value="SKA68757.1"/>
    <property type="molecule type" value="Genomic_DNA"/>
</dbReference>
<gene>
    <name evidence="1" type="ORF">SAMN02745130_00355</name>
</gene>
<dbReference type="InterPro" id="IPR021831">
    <property type="entry name" value="ParD-like"/>
</dbReference>
<keyword evidence="2" id="KW-1185">Reference proteome</keyword>
<dbReference type="Pfam" id="PF11903">
    <property type="entry name" value="ParD_like"/>
    <property type="match status" value="1"/>
</dbReference>
<dbReference type="STRING" id="92487.SAMN02745130_00355"/>
<sequence>MTIGGNLATSVKLSNETVESARQQAQIFQRTLGGQVDYWAKIGRLAELYPSLTFDCLQKLMRENRLQPLTASQPIKKQFNAISLKTYGYRFDREDANAR</sequence>
<dbReference type="Proteomes" id="UP000190460">
    <property type="component" value="Unassembled WGS sequence"/>
</dbReference>